<dbReference type="GO" id="GO:0016779">
    <property type="term" value="F:nucleotidyltransferase activity"/>
    <property type="evidence" value="ECO:0007669"/>
    <property type="project" value="UniProtKB-ARBA"/>
</dbReference>
<dbReference type="AlphaFoldDB" id="A0A1Y0IKE4"/>
<dbReference type="RefSeq" id="WP_087456363.1">
    <property type="nucleotide sequence ID" value="NZ_CP021434.1"/>
</dbReference>
<protein>
    <recommendedName>
        <fullName evidence="1">MobA-like NTP transferase domain-containing protein</fullName>
    </recommendedName>
</protein>
<feature type="domain" description="MobA-like NTP transferase" evidence="1">
    <location>
        <begin position="3"/>
        <end position="151"/>
    </location>
</feature>
<dbReference type="Gene3D" id="3.90.550.10">
    <property type="entry name" value="Spore Coat Polysaccharide Biosynthesis Protein SpsA, Chain A"/>
    <property type="match status" value="1"/>
</dbReference>
<reference evidence="3" key="1">
    <citation type="submission" date="2017-05" db="EMBL/GenBank/DDBJ databases">
        <authorList>
            <person name="Sung H."/>
        </authorList>
    </citation>
    <scope>NUCLEOTIDE SEQUENCE [LARGE SCALE GENOMIC DNA]</scope>
    <source>
        <strain evidence="3">AR23208</strain>
    </source>
</reference>
<dbReference type="Proteomes" id="UP000195437">
    <property type="component" value="Chromosome"/>
</dbReference>
<proteinExistence type="predicted"/>
<dbReference type="KEGG" id="tum:CBW65_07680"/>
<organism evidence="2 3">
    <name type="scientific">Tumebacillus avium</name>
    <dbReference type="NCBI Taxonomy" id="1903704"/>
    <lineage>
        <taxon>Bacteria</taxon>
        <taxon>Bacillati</taxon>
        <taxon>Bacillota</taxon>
        <taxon>Bacilli</taxon>
        <taxon>Bacillales</taxon>
        <taxon>Alicyclobacillaceae</taxon>
        <taxon>Tumebacillus</taxon>
    </lineage>
</organism>
<name>A0A1Y0IKE4_9BACL</name>
<dbReference type="Pfam" id="PF12804">
    <property type="entry name" value="NTP_transf_3"/>
    <property type="match status" value="1"/>
</dbReference>
<dbReference type="InterPro" id="IPR025877">
    <property type="entry name" value="MobA-like_NTP_Trfase"/>
</dbReference>
<evidence type="ECO:0000259" key="1">
    <source>
        <dbReference type="Pfam" id="PF12804"/>
    </source>
</evidence>
<dbReference type="EMBL" id="CP021434">
    <property type="protein sequence ID" value="ARU60978.1"/>
    <property type="molecule type" value="Genomic_DNA"/>
</dbReference>
<dbReference type="OrthoDB" id="159246at2"/>
<sequence length="238" mass="25902">MDVLVLAGGQSPDLPVLQKADLLIGGISMAEHVAAAFRQVPAVGTVRIERGAHDSLVANLLDAVERLQRDGSSEYLLIASCDIPFLTAEAVTDFLAACPPGFDFYYPVVRKEICEQKFPGVKRTCVKLKDGTFTGGNLFLVRAAVLPPLRERLSRIFQHRKRPLLLAREFGLGVALSFLCSALLGTLTIGRLEREAERISGIKAKAVISEHAEIGTDIDKLSDLALLERVVINTKEVI</sequence>
<accession>A0A1Y0IKE4</accession>
<dbReference type="SUPFAM" id="SSF53448">
    <property type="entry name" value="Nucleotide-diphospho-sugar transferases"/>
    <property type="match status" value="1"/>
</dbReference>
<dbReference type="InterPro" id="IPR029044">
    <property type="entry name" value="Nucleotide-diphossugar_trans"/>
</dbReference>
<keyword evidence="3" id="KW-1185">Reference proteome</keyword>
<evidence type="ECO:0000313" key="3">
    <source>
        <dbReference type="Proteomes" id="UP000195437"/>
    </source>
</evidence>
<gene>
    <name evidence="2" type="ORF">CBW65_07680</name>
</gene>
<evidence type="ECO:0000313" key="2">
    <source>
        <dbReference type="EMBL" id="ARU60978.1"/>
    </source>
</evidence>